<feature type="compositionally biased region" description="Polar residues" evidence="1">
    <location>
        <begin position="23"/>
        <end position="33"/>
    </location>
</feature>
<keyword evidence="3" id="KW-1185">Reference proteome</keyword>
<feature type="compositionally biased region" description="Basic and acidic residues" evidence="1">
    <location>
        <begin position="158"/>
        <end position="178"/>
    </location>
</feature>
<gene>
    <name evidence="2" type="ORF">EXIGLDRAFT_847897</name>
</gene>
<dbReference type="Proteomes" id="UP000077266">
    <property type="component" value="Unassembled WGS sequence"/>
</dbReference>
<proteinExistence type="predicted"/>
<evidence type="ECO:0000256" key="1">
    <source>
        <dbReference type="SAM" id="MobiDB-lite"/>
    </source>
</evidence>
<organism evidence="2 3">
    <name type="scientific">Exidia glandulosa HHB12029</name>
    <dbReference type="NCBI Taxonomy" id="1314781"/>
    <lineage>
        <taxon>Eukaryota</taxon>
        <taxon>Fungi</taxon>
        <taxon>Dikarya</taxon>
        <taxon>Basidiomycota</taxon>
        <taxon>Agaricomycotina</taxon>
        <taxon>Agaricomycetes</taxon>
        <taxon>Auriculariales</taxon>
        <taxon>Exidiaceae</taxon>
        <taxon>Exidia</taxon>
    </lineage>
</organism>
<feature type="region of interest" description="Disordered" evidence="1">
    <location>
        <begin position="153"/>
        <end position="193"/>
    </location>
</feature>
<feature type="region of interest" description="Disordered" evidence="1">
    <location>
        <begin position="79"/>
        <end position="122"/>
    </location>
</feature>
<dbReference type="AlphaFoldDB" id="A0A166MEL2"/>
<dbReference type="EMBL" id="KV427319">
    <property type="protein sequence ID" value="KZV77943.1"/>
    <property type="molecule type" value="Genomic_DNA"/>
</dbReference>
<protein>
    <submittedName>
        <fullName evidence="2">Uncharacterized protein</fullName>
    </submittedName>
</protein>
<name>A0A166MEL2_EXIGL</name>
<evidence type="ECO:0000313" key="3">
    <source>
        <dbReference type="Proteomes" id="UP000077266"/>
    </source>
</evidence>
<accession>A0A166MEL2</accession>
<dbReference type="InParanoid" id="A0A166MEL2"/>
<sequence>MRTSHGGVNASAMTGEKRGGNAYESNGATNGVTPTKRRPALVPPILTRSEARAHPRHARANVHGHVLAQTTPSVVSLPATRRPRPELRQRRSRQRARTLNTKTTHQSAAGDEHNDILPNGTTSRGPASVLTIGRTCTRLDVLNAVGRAVEWSAGDSGVGRKDAREGTCERRARREQRTSADGPECTKLSVAHA</sequence>
<evidence type="ECO:0000313" key="2">
    <source>
        <dbReference type="EMBL" id="KZV77943.1"/>
    </source>
</evidence>
<reference evidence="2 3" key="1">
    <citation type="journal article" date="2016" name="Mol. Biol. Evol.">
        <title>Comparative Genomics of Early-Diverging Mushroom-Forming Fungi Provides Insights into the Origins of Lignocellulose Decay Capabilities.</title>
        <authorList>
            <person name="Nagy L.G."/>
            <person name="Riley R."/>
            <person name="Tritt A."/>
            <person name="Adam C."/>
            <person name="Daum C."/>
            <person name="Floudas D."/>
            <person name="Sun H."/>
            <person name="Yadav J.S."/>
            <person name="Pangilinan J."/>
            <person name="Larsson K.H."/>
            <person name="Matsuura K."/>
            <person name="Barry K."/>
            <person name="Labutti K."/>
            <person name="Kuo R."/>
            <person name="Ohm R.A."/>
            <person name="Bhattacharya S.S."/>
            <person name="Shirouzu T."/>
            <person name="Yoshinaga Y."/>
            <person name="Martin F.M."/>
            <person name="Grigoriev I.V."/>
            <person name="Hibbett D.S."/>
        </authorList>
    </citation>
    <scope>NUCLEOTIDE SEQUENCE [LARGE SCALE GENOMIC DNA]</scope>
    <source>
        <strain evidence="2 3">HHB12029</strain>
    </source>
</reference>
<feature type="region of interest" description="Disordered" evidence="1">
    <location>
        <begin position="1"/>
        <end position="38"/>
    </location>
</feature>